<sequence>MARVKKSRTLKGKLGKTGSKEQLKEQRKAQKAAAPRAFTAKKAKQRKLQAVRKLERLGLAKPEEPKVAAPRPRRFVYEAPVIVGEVSDIDDQETIEVTTNDLLSALTEQN</sequence>
<feature type="region of interest" description="Disordered" evidence="1">
    <location>
        <begin position="1"/>
        <end position="45"/>
    </location>
</feature>
<keyword evidence="3" id="KW-1185">Reference proteome</keyword>
<feature type="compositionally biased region" description="Basic residues" evidence="1">
    <location>
        <begin position="1"/>
        <end position="14"/>
    </location>
</feature>
<protein>
    <submittedName>
        <fullName evidence="2">Uncharacterized protein</fullName>
    </submittedName>
</protein>
<dbReference type="EMBL" id="VFRR01000044">
    <property type="protein sequence ID" value="TPE47266.1"/>
    <property type="molecule type" value="Genomic_DNA"/>
</dbReference>
<accession>A0A501WNF6</accession>
<dbReference type="RefSeq" id="WP_140590934.1">
    <property type="nucleotide sequence ID" value="NZ_VFRR01000044.1"/>
</dbReference>
<proteinExistence type="predicted"/>
<name>A0A501WNF6_9GAMM</name>
<gene>
    <name evidence="2" type="ORF">FJM67_14895</name>
</gene>
<dbReference type="AlphaFoldDB" id="A0A501WNF6"/>
<comment type="caution">
    <text evidence="2">The sequence shown here is derived from an EMBL/GenBank/DDBJ whole genome shotgun (WGS) entry which is preliminary data.</text>
</comment>
<dbReference type="OrthoDB" id="6107227at2"/>
<dbReference type="Proteomes" id="UP000315901">
    <property type="component" value="Unassembled WGS sequence"/>
</dbReference>
<evidence type="ECO:0000313" key="3">
    <source>
        <dbReference type="Proteomes" id="UP000315901"/>
    </source>
</evidence>
<evidence type="ECO:0000313" key="2">
    <source>
        <dbReference type="EMBL" id="TPE47266.1"/>
    </source>
</evidence>
<organism evidence="2 3">
    <name type="scientific">Maribrevibacterium harenarium</name>
    <dbReference type="NCBI Taxonomy" id="2589817"/>
    <lineage>
        <taxon>Bacteria</taxon>
        <taxon>Pseudomonadati</taxon>
        <taxon>Pseudomonadota</taxon>
        <taxon>Gammaproteobacteria</taxon>
        <taxon>Oceanospirillales</taxon>
        <taxon>Oceanospirillaceae</taxon>
        <taxon>Maribrevibacterium</taxon>
    </lineage>
</organism>
<evidence type="ECO:0000256" key="1">
    <source>
        <dbReference type="SAM" id="MobiDB-lite"/>
    </source>
</evidence>
<reference evidence="2 3" key="1">
    <citation type="submission" date="2019-06" db="EMBL/GenBank/DDBJ databases">
        <title>A novel bacterium of genus Marinomonas, isolated from coastal sand.</title>
        <authorList>
            <person name="Huang H."/>
            <person name="Mo K."/>
            <person name="Hu Y."/>
        </authorList>
    </citation>
    <scope>NUCLEOTIDE SEQUENCE [LARGE SCALE GENOMIC DNA]</scope>
    <source>
        <strain evidence="2 3">HB171799</strain>
    </source>
</reference>
<feature type="compositionally biased region" description="Basic and acidic residues" evidence="1">
    <location>
        <begin position="18"/>
        <end position="28"/>
    </location>
</feature>